<feature type="non-terminal residue" evidence="2">
    <location>
        <position position="463"/>
    </location>
</feature>
<evidence type="ECO:0000259" key="1">
    <source>
        <dbReference type="Pfam" id="PF10551"/>
    </source>
</evidence>
<proteinExistence type="predicted"/>
<gene>
    <name evidence="2" type="ORF">RhiirA4_282293</name>
</gene>
<feature type="domain" description="MULE transposase" evidence="1">
    <location>
        <begin position="173"/>
        <end position="267"/>
    </location>
</feature>
<feature type="non-terminal residue" evidence="2">
    <location>
        <position position="1"/>
    </location>
</feature>
<dbReference type="AlphaFoldDB" id="A0A2I1GPA9"/>
<reference evidence="2 3" key="1">
    <citation type="submission" date="2015-10" db="EMBL/GenBank/DDBJ databases">
        <title>Genome analyses suggest a sexual origin of heterokaryosis in a supposedly ancient asexual fungus.</title>
        <authorList>
            <person name="Ropars J."/>
            <person name="Sedzielewska K."/>
            <person name="Noel J."/>
            <person name="Charron P."/>
            <person name="Farinelli L."/>
            <person name="Marton T."/>
            <person name="Kruger M."/>
            <person name="Pelin A."/>
            <person name="Brachmann A."/>
            <person name="Corradi N."/>
        </authorList>
    </citation>
    <scope>NUCLEOTIDE SEQUENCE [LARGE SCALE GENOMIC DNA]</scope>
    <source>
        <strain evidence="2 3">A4</strain>
    </source>
</reference>
<protein>
    <recommendedName>
        <fullName evidence="1">MULE transposase domain-containing protein</fullName>
    </recommendedName>
</protein>
<dbReference type="Proteomes" id="UP000234323">
    <property type="component" value="Unassembled WGS sequence"/>
</dbReference>
<sequence>ISFRYYCSQRSDRAKKPRKCSNLEKQRDTPSMKRFECCGEINIVVNLEIKIASVNVIHKILHELPKEVDVSKCIKDFIAENIDLLPKEIYARLVENGLDLGIRQNQIYFWWSKLGEARFKRDSNSFLSAKVLLEEYNCTKILDIDLPVQAIAFETGLYQMLIENNISIKECGIDATYNTNNLGFELYVMHVEFDGSGFPLAYLFLEHNGKCGDGIRTEIITKFVLQLKEKGLDPEFILTDKDWAQIKACHSTWPKAKIQLCHWHINRAITTRLQSDQMVARDTYNGYTAHQIFSFIDPNFIQPLMVPRGTKFCPKELRKLCWNLMDIHLHQHILIPNKNEIQESSKKIWTNAVYEMYQFCFQHHLPWLWSYMWREWYGDNRWYLWMRAGYDSKISVLKTTMFVEAHWKVLKRDFLYKFFRPRLDLVIYIINKKVIVHQKRRFEQIIMGRERPDWKSTFKSEWK</sequence>
<name>A0A2I1GPA9_9GLOM</name>
<evidence type="ECO:0000313" key="3">
    <source>
        <dbReference type="Proteomes" id="UP000234323"/>
    </source>
</evidence>
<organism evidence="2 3">
    <name type="scientific">Rhizophagus irregularis</name>
    <dbReference type="NCBI Taxonomy" id="588596"/>
    <lineage>
        <taxon>Eukaryota</taxon>
        <taxon>Fungi</taxon>
        <taxon>Fungi incertae sedis</taxon>
        <taxon>Mucoromycota</taxon>
        <taxon>Glomeromycotina</taxon>
        <taxon>Glomeromycetes</taxon>
        <taxon>Glomerales</taxon>
        <taxon>Glomeraceae</taxon>
        <taxon>Rhizophagus</taxon>
    </lineage>
</organism>
<dbReference type="InterPro" id="IPR018289">
    <property type="entry name" value="MULE_transposase_dom"/>
</dbReference>
<dbReference type="VEuPathDB" id="FungiDB:RhiirFUN_000871"/>
<accession>A0A2I1GPA9</accession>
<dbReference type="VEuPathDB" id="FungiDB:RhiirA1_535349"/>
<keyword evidence="3" id="KW-1185">Reference proteome</keyword>
<dbReference type="VEuPathDB" id="FungiDB:FUN_005236"/>
<comment type="caution">
    <text evidence="2">The sequence shown here is derived from an EMBL/GenBank/DDBJ whole genome shotgun (WGS) entry which is preliminary data.</text>
</comment>
<dbReference type="EMBL" id="LLXI01000636">
    <property type="protein sequence ID" value="PKY48384.1"/>
    <property type="molecule type" value="Genomic_DNA"/>
</dbReference>
<dbReference type="Pfam" id="PF10551">
    <property type="entry name" value="MULE"/>
    <property type="match status" value="1"/>
</dbReference>
<evidence type="ECO:0000313" key="2">
    <source>
        <dbReference type="EMBL" id="PKY48384.1"/>
    </source>
</evidence>